<evidence type="ECO:0000259" key="4">
    <source>
        <dbReference type="Pfam" id="PF13629"/>
    </source>
</evidence>
<dbReference type="Pfam" id="PF00263">
    <property type="entry name" value="Secretin"/>
    <property type="match status" value="1"/>
</dbReference>
<evidence type="ECO:0000259" key="3">
    <source>
        <dbReference type="Pfam" id="PF00263"/>
    </source>
</evidence>
<dbReference type="GO" id="GO:0009306">
    <property type="term" value="P:protein secretion"/>
    <property type="evidence" value="ECO:0007669"/>
    <property type="project" value="InterPro"/>
</dbReference>
<name>A0A6L8KF32_9BURK</name>
<comment type="caution">
    <text evidence="5">The sequence shown here is derived from an EMBL/GenBank/DDBJ whole genome shotgun (WGS) entry which is preliminary data.</text>
</comment>
<dbReference type="EMBL" id="WWCN01000005">
    <property type="protein sequence ID" value="MYM23081.1"/>
    <property type="molecule type" value="Genomic_DNA"/>
</dbReference>
<dbReference type="GO" id="GO:0015627">
    <property type="term" value="C:type II protein secretion system complex"/>
    <property type="evidence" value="ECO:0007669"/>
    <property type="project" value="TreeGrafter"/>
</dbReference>
<feature type="signal peptide" evidence="2">
    <location>
        <begin position="1"/>
        <end position="22"/>
    </location>
</feature>
<dbReference type="InterPro" id="IPR001775">
    <property type="entry name" value="GspD/PilQ"/>
</dbReference>
<dbReference type="Pfam" id="PF13629">
    <property type="entry name" value="T2SS-T3SS_pil_N"/>
    <property type="match status" value="1"/>
</dbReference>
<dbReference type="PRINTS" id="PR00811">
    <property type="entry name" value="BCTERIALGSPD"/>
</dbReference>
<evidence type="ECO:0000256" key="1">
    <source>
        <dbReference type="RuleBase" id="RU004003"/>
    </source>
</evidence>
<feature type="chain" id="PRO_5026808311" evidence="2">
    <location>
        <begin position="23"/>
        <end position="467"/>
    </location>
</feature>
<dbReference type="RefSeq" id="WP_161006568.1">
    <property type="nucleotide sequence ID" value="NZ_WWCN01000005.1"/>
</dbReference>
<evidence type="ECO:0000256" key="2">
    <source>
        <dbReference type="SAM" id="SignalP"/>
    </source>
</evidence>
<evidence type="ECO:0000313" key="5">
    <source>
        <dbReference type="EMBL" id="MYM23081.1"/>
    </source>
</evidence>
<dbReference type="Proteomes" id="UP000479335">
    <property type="component" value="Unassembled WGS sequence"/>
</dbReference>
<dbReference type="AlphaFoldDB" id="A0A6L8KF32"/>
<keyword evidence="2" id="KW-0732">Signal</keyword>
<reference evidence="5 6" key="1">
    <citation type="submission" date="2019-12" db="EMBL/GenBank/DDBJ databases">
        <title>Novel species isolated from a subtropical stream in China.</title>
        <authorList>
            <person name="Lu H."/>
        </authorList>
    </citation>
    <scope>NUCLEOTIDE SEQUENCE [LARGE SCALE GENOMIC DNA]</scope>
    <source>
        <strain evidence="5 6">FT135W</strain>
    </source>
</reference>
<sequence length="467" mass="48376">MDLRHHAWALLAALTLVAPARAGENAGLRCTGQAAQPGSLQLQLGKSTLMRMPEAVQTRSVGNPAVLQAMLVAPDTLYVVGVDIGSSNMIVQGRSGLCNVVEVVVGIDPAGLQQSLAALMPEQKNIQVSAAGDTLVISGTVDDAPTAARVLELAAAFVRRPAQPLEASGKAGANASIGAAAGSALPATQAAQASARIVNFLNIAAPQQVMLEVKIAEVSKSLLDQLEAGVTVNFGGGSWASTLSSNFVSGTLKSLLSIGNRGRLAASKQDGLVRILAEPTVMAISGQEGSFLAGGRIFVPVGQDNNKVTLEEKEFGVGLRFTPTVLAGGRINLRVAPEVSEISREGIGISAQGFSGASVLPLITTRRASTTVELFDGQSFAIGGLIKNSQNTSINGLPILGELPVLGALFRSTDFQQDRTELLFVVTPHLVQPLPANYKLPTDSVTTPSRAKLFLGGRLEGAPETKE</sequence>
<evidence type="ECO:0000313" key="6">
    <source>
        <dbReference type="Proteomes" id="UP000479335"/>
    </source>
</evidence>
<dbReference type="PANTHER" id="PTHR30332:SF17">
    <property type="entry name" value="TYPE IV PILIATION SYSTEM PROTEIN DR_0774-RELATED"/>
    <property type="match status" value="1"/>
</dbReference>
<gene>
    <name evidence="5" type="ORF">GTP46_10530</name>
</gene>
<dbReference type="InterPro" id="IPR032789">
    <property type="entry name" value="T2SS-T3SS_pil_N"/>
</dbReference>
<organism evidence="5 6">
    <name type="scientific">Duganella flavida</name>
    <dbReference type="NCBI Taxonomy" id="2692175"/>
    <lineage>
        <taxon>Bacteria</taxon>
        <taxon>Pseudomonadati</taxon>
        <taxon>Pseudomonadota</taxon>
        <taxon>Betaproteobacteria</taxon>
        <taxon>Burkholderiales</taxon>
        <taxon>Oxalobacteraceae</taxon>
        <taxon>Telluria group</taxon>
        <taxon>Duganella</taxon>
    </lineage>
</organism>
<proteinExistence type="inferred from homology"/>
<accession>A0A6L8KF32</accession>
<dbReference type="PANTHER" id="PTHR30332">
    <property type="entry name" value="PROBABLE GENERAL SECRETION PATHWAY PROTEIN D"/>
    <property type="match status" value="1"/>
</dbReference>
<dbReference type="InterPro" id="IPR050810">
    <property type="entry name" value="Bact_Secretion_Sys_Channel"/>
</dbReference>
<feature type="domain" description="Type II/III secretion system secretin-like" evidence="3">
    <location>
        <begin position="267"/>
        <end position="431"/>
    </location>
</feature>
<feature type="domain" description="Pilus formation protein N-terminal" evidence="4">
    <location>
        <begin position="37"/>
        <end position="105"/>
    </location>
</feature>
<comment type="similarity">
    <text evidence="1">Belongs to the bacterial secretin family.</text>
</comment>
<keyword evidence="6" id="KW-1185">Reference proteome</keyword>
<protein>
    <submittedName>
        <fullName evidence="5">Type II and III secretion system protein family protein</fullName>
    </submittedName>
</protein>
<dbReference type="InterPro" id="IPR004846">
    <property type="entry name" value="T2SS/T3SS_dom"/>
</dbReference>